<evidence type="ECO:0000256" key="1">
    <source>
        <dbReference type="SAM" id="SignalP"/>
    </source>
</evidence>
<feature type="chain" id="PRO_5029575217" evidence="1">
    <location>
        <begin position="25"/>
        <end position="103"/>
    </location>
</feature>
<evidence type="ECO:0000313" key="2">
    <source>
        <dbReference type="Ensembl" id="ENSCPRP00005003293.1"/>
    </source>
</evidence>
<reference evidence="2" key="1">
    <citation type="submission" date="2025-08" db="UniProtKB">
        <authorList>
            <consortium name="Ensembl"/>
        </authorList>
    </citation>
    <scope>IDENTIFICATION</scope>
</reference>
<dbReference type="Ensembl" id="ENSCPRT00005003858.1">
    <property type="protein sequence ID" value="ENSCPRP00005003293.1"/>
    <property type="gene ID" value="ENSCPRG00005002419.1"/>
</dbReference>
<keyword evidence="3" id="KW-1185">Reference proteome</keyword>
<proteinExistence type="predicted"/>
<sequence length="103" mass="10903">APRARWLGLWCPGSCLCWAGGGRCTCILGVKGQAAEARQRVWGKVGHMALAAVGCCPYAAAMPHGALLQPAGPGLFHSWLGWKGPEQIIKSDPWHGRKSTGVK</sequence>
<keyword evidence="1" id="KW-0732">Signal</keyword>
<dbReference type="Proteomes" id="UP000594220">
    <property type="component" value="Unplaced"/>
</dbReference>
<organism evidence="2 3">
    <name type="scientific">Crocodylus porosus</name>
    <name type="common">Saltwater crocodile</name>
    <name type="synonym">Estuarine crocodile</name>
    <dbReference type="NCBI Taxonomy" id="8502"/>
    <lineage>
        <taxon>Eukaryota</taxon>
        <taxon>Metazoa</taxon>
        <taxon>Chordata</taxon>
        <taxon>Craniata</taxon>
        <taxon>Vertebrata</taxon>
        <taxon>Euteleostomi</taxon>
        <taxon>Archelosauria</taxon>
        <taxon>Archosauria</taxon>
        <taxon>Crocodylia</taxon>
        <taxon>Longirostres</taxon>
        <taxon>Crocodylidae</taxon>
        <taxon>Crocodylus</taxon>
    </lineage>
</organism>
<feature type="signal peptide" evidence="1">
    <location>
        <begin position="1"/>
        <end position="24"/>
    </location>
</feature>
<reference evidence="2" key="2">
    <citation type="submission" date="2025-09" db="UniProtKB">
        <authorList>
            <consortium name="Ensembl"/>
        </authorList>
    </citation>
    <scope>IDENTIFICATION</scope>
</reference>
<protein>
    <submittedName>
        <fullName evidence="2">Uncharacterized protein</fullName>
    </submittedName>
</protein>
<dbReference type="AlphaFoldDB" id="A0A7M4E261"/>
<name>A0A7M4E261_CROPO</name>
<evidence type="ECO:0000313" key="3">
    <source>
        <dbReference type="Proteomes" id="UP000594220"/>
    </source>
</evidence>
<accession>A0A7M4E261</accession>